<name>A0AAQ3SGE1_VIGMU</name>
<reference evidence="1 2" key="1">
    <citation type="journal article" date="2023" name="Life. Sci Alliance">
        <title>Evolutionary insights into 3D genome organization and epigenetic landscape of Vigna mungo.</title>
        <authorList>
            <person name="Junaid A."/>
            <person name="Singh B."/>
            <person name="Bhatia S."/>
        </authorList>
    </citation>
    <scope>NUCLEOTIDE SEQUENCE [LARGE SCALE GENOMIC DNA]</scope>
    <source>
        <strain evidence="1">Urdbean</strain>
    </source>
</reference>
<proteinExistence type="predicted"/>
<protein>
    <submittedName>
        <fullName evidence="1">Uncharacterized protein</fullName>
    </submittedName>
</protein>
<accession>A0AAQ3SGE1</accession>
<gene>
    <name evidence="1" type="ORF">V8G54_005170</name>
</gene>
<dbReference type="Proteomes" id="UP001374535">
    <property type="component" value="Chromosome 1"/>
</dbReference>
<dbReference type="AlphaFoldDB" id="A0AAQ3SGE1"/>
<organism evidence="1 2">
    <name type="scientific">Vigna mungo</name>
    <name type="common">Black gram</name>
    <name type="synonym">Phaseolus mungo</name>
    <dbReference type="NCBI Taxonomy" id="3915"/>
    <lineage>
        <taxon>Eukaryota</taxon>
        <taxon>Viridiplantae</taxon>
        <taxon>Streptophyta</taxon>
        <taxon>Embryophyta</taxon>
        <taxon>Tracheophyta</taxon>
        <taxon>Spermatophyta</taxon>
        <taxon>Magnoliopsida</taxon>
        <taxon>eudicotyledons</taxon>
        <taxon>Gunneridae</taxon>
        <taxon>Pentapetalae</taxon>
        <taxon>rosids</taxon>
        <taxon>fabids</taxon>
        <taxon>Fabales</taxon>
        <taxon>Fabaceae</taxon>
        <taxon>Papilionoideae</taxon>
        <taxon>50 kb inversion clade</taxon>
        <taxon>NPAAA clade</taxon>
        <taxon>indigoferoid/millettioid clade</taxon>
        <taxon>Phaseoleae</taxon>
        <taxon>Vigna</taxon>
    </lineage>
</organism>
<evidence type="ECO:0000313" key="2">
    <source>
        <dbReference type="Proteomes" id="UP001374535"/>
    </source>
</evidence>
<keyword evidence="2" id="KW-1185">Reference proteome</keyword>
<sequence>MTHYFEFLRPWKKGLGSLKNNNRVLPTPENARVEEDFNLIDKISFLNSFMHLKIFCCTASCNHIVCIQSDCHTITELGTYFKSSRSARNVLDMDFIIVFLARVCNHLLDACTFRQKRKLMEIKFDISNINYYVSCQLSCHIPEKNILEHISFK</sequence>
<evidence type="ECO:0000313" key="1">
    <source>
        <dbReference type="EMBL" id="WVZ26626.1"/>
    </source>
</evidence>
<dbReference type="EMBL" id="CP144700">
    <property type="protein sequence ID" value="WVZ26626.1"/>
    <property type="molecule type" value="Genomic_DNA"/>
</dbReference>